<evidence type="ECO:0000256" key="1">
    <source>
        <dbReference type="SAM" id="MobiDB-lite"/>
    </source>
</evidence>
<dbReference type="Proteomes" id="UP000026961">
    <property type="component" value="Chromosome 7"/>
</dbReference>
<feature type="region of interest" description="Disordered" evidence="1">
    <location>
        <begin position="84"/>
        <end position="105"/>
    </location>
</feature>
<keyword evidence="3" id="KW-1185">Reference proteome</keyword>
<reference evidence="2" key="1">
    <citation type="submission" date="2015-04" db="UniProtKB">
        <authorList>
            <consortium name="EnsemblPlants"/>
        </authorList>
    </citation>
    <scope>IDENTIFICATION</scope>
</reference>
<dbReference type="Gramene" id="OGLUM07G23220.1">
    <property type="protein sequence ID" value="OGLUM07G23220.1"/>
    <property type="gene ID" value="OGLUM07G23220"/>
</dbReference>
<protein>
    <submittedName>
        <fullName evidence="2">Uncharacterized protein</fullName>
    </submittedName>
</protein>
<sequence length="105" mass="11339">MLSSNITIIYCYSTSSLHKRTHKSHGEIGVREEFAGDLARRSNRMAMMVVEAPARPGVGVSGSAEDDVSTSDAIVEEMFGRMALQTTDYPPSGPNDRHTPKAPGT</sequence>
<evidence type="ECO:0000313" key="2">
    <source>
        <dbReference type="EnsemblPlants" id="OGLUM07G23220.1"/>
    </source>
</evidence>
<name>A0A0E0AN27_9ORYZ</name>
<accession>A0A0E0AN27</accession>
<evidence type="ECO:0000313" key="3">
    <source>
        <dbReference type="Proteomes" id="UP000026961"/>
    </source>
</evidence>
<organism evidence="2">
    <name type="scientific">Oryza glumipatula</name>
    <dbReference type="NCBI Taxonomy" id="40148"/>
    <lineage>
        <taxon>Eukaryota</taxon>
        <taxon>Viridiplantae</taxon>
        <taxon>Streptophyta</taxon>
        <taxon>Embryophyta</taxon>
        <taxon>Tracheophyta</taxon>
        <taxon>Spermatophyta</taxon>
        <taxon>Magnoliopsida</taxon>
        <taxon>Liliopsida</taxon>
        <taxon>Poales</taxon>
        <taxon>Poaceae</taxon>
        <taxon>BOP clade</taxon>
        <taxon>Oryzoideae</taxon>
        <taxon>Oryzeae</taxon>
        <taxon>Oryzinae</taxon>
        <taxon>Oryza</taxon>
    </lineage>
</organism>
<dbReference type="EnsemblPlants" id="OGLUM07G23220.1">
    <property type="protein sequence ID" value="OGLUM07G23220.1"/>
    <property type="gene ID" value="OGLUM07G23220"/>
</dbReference>
<reference evidence="2" key="2">
    <citation type="submission" date="2018-05" db="EMBL/GenBank/DDBJ databases">
        <title>OgluRS3 (Oryza glumaepatula Reference Sequence Version 3).</title>
        <authorList>
            <person name="Zhang J."/>
            <person name="Kudrna D."/>
            <person name="Lee S."/>
            <person name="Talag J."/>
            <person name="Welchert J."/>
            <person name="Wing R.A."/>
        </authorList>
    </citation>
    <scope>NUCLEOTIDE SEQUENCE [LARGE SCALE GENOMIC DNA]</scope>
</reference>
<dbReference type="AlphaFoldDB" id="A0A0E0AN27"/>
<dbReference type="HOGENOM" id="CLU_2240806_0_0_1"/>
<proteinExistence type="predicted"/>